<feature type="compositionally biased region" description="Gly residues" evidence="1">
    <location>
        <begin position="9"/>
        <end position="21"/>
    </location>
</feature>
<dbReference type="GeneTree" id="ENSGT00390000003420"/>
<dbReference type="Pfam" id="PF25082">
    <property type="entry name" value="GIPC1_GH2"/>
    <property type="match status" value="1"/>
</dbReference>
<dbReference type="PANTHER" id="PTHR12259">
    <property type="entry name" value="RGS-GAIP INTERACTING PROTEIN GIPC"/>
    <property type="match status" value="1"/>
</dbReference>
<feature type="domain" description="GIPC GH2" evidence="2">
    <location>
        <begin position="20"/>
        <end position="65"/>
    </location>
</feature>
<sequence>MIGQRSRGGRSGTGEQLGTGKGTLRLRSKGLATVEDLPSVFEENAIKKVDDLLESYMGIRDTDLGWFWVGRDIQQGWKIKAWMET</sequence>
<feature type="region of interest" description="Disordered" evidence="1">
    <location>
        <begin position="1"/>
        <end position="22"/>
    </location>
</feature>
<name>A0A4W3GUT5_CALMI</name>
<evidence type="ECO:0000259" key="2">
    <source>
        <dbReference type="Pfam" id="PF25082"/>
    </source>
</evidence>
<dbReference type="InterPro" id="IPR017379">
    <property type="entry name" value="GIPC1/2/3"/>
</dbReference>
<evidence type="ECO:0000313" key="3">
    <source>
        <dbReference type="Ensembl" id="ENSCMIP00000001729.1"/>
    </source>
</evidence>
<dbReference type="InterPro" id="IPR055349">
    <property type="entry name" value="GH2_GIPC"/>
</dbReference>
<protein>
    <submittedName>
        <fullName evidence="3">PDZ domain-containing protein GIPC1-like</fullName>
    </submittedName>
</protein>
<evidence type="ECO:0000313" key="4">
    <source>
        <dbReference type="Proteomes" id="UP000314986"/>
    </source>
</evidence>
<dbReference type="Proteomes" id="UP000314986">
    <property type="component" value="Unassembled WGS sequence"/>
</dbReference>
<accession>A0A4W3GUT5</accession>
<evidence type="ECO:0000256" key="1">
    <source>
        <dbReference type="SAM" id="MobiDB-lite"/>
    </source>
</evidence>
<reference evidence="4" key="2">
    <citation type="journal article" date="2007" name="PLoS Biol.">
        <title>Survey sequencing and comparative analysis of the elephant shark (Callorhinchus milii) genome.</title>
        <authorList>
            <person name="Venkatesh B."/>
            <person name="Kirkness E.F."/>
            <person name="Loh Y.H."/>
            <person name="Halpern A.L."/>
            <person name="Lee A.P."/>
            <person name="Johnson J."/>
            <person name="Dandona N."/>
            <person name="Viswanathan L.D."/>
            <person name="Tay A."/>
            <person name="Venter J.C."/>
            <person name="Strausberg R.L."/>
            <person name="Brenner S."/>
        </authorList>
    </citation>
    <scope>NUCLEOTIDE SEQUENCE [LARGE SCALE GENOMIC DNA]</scope>
</reference>
<reference evidence="3" key="4">
    <citation type="submission" date="2025-08" db="UniProtKB">
        <authorList>
            <consortium name="Ensembl"/>
        </authorList>
    </citation>
    <scope>IDENTIFICATION</scope>
</reference>
<organism evidence="3 4">
    <name type="scientific">Callorhinchus milii</name>
    <name type="common">Ghost shark</name>
    <dbReference type="NCBI Taxonomy" id="7868"/>
    <lineage>
        <taxon>Eukaryota</taxon>
        <taxon>Metazoa</taxon>
        <taxon>Chordata</taxon>
        <taxon>Craniata</taxon>
        <taxon>Vertebrata</taxon>
        <taxon>Chondrichthyes</taxon>
        <taxon>Holocephali</taxon>
        <taxon>Chimaeriformes</taxon>
        <taxon>Callorhinchidae</taxon>
        <taxon>Callorhinchus</taxon>
    </lineage>
</organism>
<reference evidence="3" key="5">
    <citation type="submission" date="2025-09" db="UniProtKB">
        <authorList>
            <consortium name="Ensembl"/>
        </authorList>
    </citation>
    <scope>IDENTIFICATION</scope>
</reference>
<reference evidence="4" key="3">
    <citation type="journal article" date="2014" name="Nature">
        <title>Elephant shark genome provides unique insights into gnathostome evolution.</title>
        <authorList>
            <consortium name="International Elephant Shark Genome Sequencing Consortium"/>
            <person name="Venkatesh B."/>
            <person name="Lee A.P."/>
            <person name="Ravi V."/>
            <person name="Maurya A.K."/>
            <person name="Lian M.M."/>
            <person name="Swann J.B."/>
            <person name="Ohta Y."/>
            <person name="Flajnik M.F."/>
            <person name="Sutoh Y."/>
            <person name="Kasahara M."/>
            <person name="Hoon S."/>
            <person name="Gangu V."/>
            <person name="Roy S.W."/>
            <person name="Irimia M."/>
            <person name="Korzh V."/>
            <person name="Kondrychyn I."/>
            <person name="Lim Z.W."/>
            <person name="Tay B.H."/>
            <person name="Tohari S."/>
            <person name="Kong K.W."/>
            <person name="Ho S."/>
            <person name="Lorente-Galdos B."/>
            <person name="Quilez J."/>
            <person name="Marques-Bonet T."/>
            <person name="Raney B.J."/>
            <person name="Ingham P.W."/>
            <person name="Tay A."/>
            <person name="Hillier L.W."/>
            <person name="Minx P."/>
            <person name="Boehm T."/>
            <person name="Wilson R.K."/>
            <person name="Brenner S."/>
            <person name="Warren W.C."/>
        </authorList>
    </citation>
    <scope>NUCLEOTIDE SEQUENCE [LARGE SCALE GENOMIC DNA]</scope>
</reference>
<keyword evidence="4" id="KW-1185">Reference proteome</keyword>
<dbReference type="PANTHER" id="PTHR12259:SF4">
    <property type="entry name" value="PDZ DOMAIN-CONTAINING PROTEIN GIPC1"/>
    <property type="match status" value="1"/>
</dbReference>
<proteinExistence type="predicted"/>
<dbReference type="Ensembl" id="ENSCMIT00000001799.1">
    <property type="protein sequence ID" value="ENSCMIP00000001729.1"/>
    <property type="gene ID" value="ENSCMIG00000001082.1"/>
</dbReference>
<dbReference type="AlphaFoldDB" id="A0A4W3GUT5"/>
<reference evidence="4" key="1">
    <citation type="journal article" date="2006" name="Science">
        <title>Ancient noncoding elements conserved in the human genome.</title>
        <authorList>
            <person name="Venkatesh B."/>
            <person name="Kirkness E.F."/>
            <person name="Loh Y.H."/>
            <person name="Halpern A.L."/>
            <person name="Lee A.P."/>
            <person name="Johnson J."/>
            <person name="Dandona N."/>
            <person name="Viswanathan L.D."/>
            <person name="Tay A."/>
            <person name="Venter J.C."/>
            <person name="Strausberg R.L."/>
            <person name="Brenner S."/>
        </authorList>
    </citation>
    <scope>NUCLEOTIDE SEQUENCE [LARGE SCALE GENOMIC DNA]</scope>
</reference>